<protein>
    <submittedName>
        <fullName evidence="5">BZIP domain-containing protein</fullName>
    </submittedName>
</protein>
<organism evidence="4 5">
    <name type="scientific">Caenorhabditis tropicalis</name>
    <dbReference type="NCBI Taxonomy" id="1561998"/>
    <lineage>
        <taxon>Eukaryota</taxon>
        <taxon>Metazoa</taxon>
        <taxon>Ecdysozoa</taxon>
        <taxon>Nematoda</taxon>
        <taxon>Chromadorea</taxon>
        <taxon>Rhabditida</taxon>
        <taxon>Rhabditina</taxon>
        <taxon>Rhabditomorpha</taxon>
        <taxon>Rhabditoidea</taxon>
        <taxon>Rhabditidae</taxon>
        <taxon>Peloderinae</taxon>
        <taxon>Caenorhabditis</taxon>
    </lineage>
</organism>
<dbReference type="WBParaSite" id="Csp11.Scaffold629.g14079.t1">
    <property type="protein sequence ID" value="Csp11.Scaffold629.g14079.t1"/>
    <property type="gene ID" value="Csp11.Scaffold629.g14079"/>
</dbReference>
<feature type="compositionally biased region" description="Basic and acidic residues" evidence="2">
    <location>
        <begin position="7"/>
        <end position="21"/>
    </location>
</feature>
<dbReference type="Pfam" id="PF07716">
    <property type="entry name" value="bZIP_2"/>
    <property type="match status" value="1"/>
</dbReference>
<evidence type="ECO:0000313" key="5">
    <source>
        <dbReference type="WBParaSite" id="Csp11.Scaffold629.g14079.t1"/>
    </source>
</evidence>
<reference evidence="5" key="1">
    <citation type="submission" date="2016-11" db="UniProtKB">
        <authorList>
            <consortium name="WormBaseParasite"/>
        </authorList>
    </citation>
    <scope>IDENTIFICATION</scope>
</reference>
<dbReference type="InterPro" id="IPR004827">
    <property type="entry name" value="bZIP"/>
</dbReference>
<feature type="region of interest" description="Disordered" evidence="2">
    <location>
        <begin position="1"/>
        <end position="21"/>
    </location>
</feature>
<dbReference type="SUPFAM" id="SSF57959">
    <property type="entry name" value="Leucine zipper domain"/>
    <property type="match status" value="1"/>
</dbReference>
<proteinExistence type="predicted"/>
<name>A0A1I7U246_9PELO</name>
<dbReference type="InterPro" id="IPR046347">
    <property type="entry name" value="bZIP_sf"/>
</dbReference>
<evidence type="ECO:0000313" key="4">
    <source>
        <dbReference type="Proteomes" id="UP000095282"/>
    </source>
</evidence>
<evidence type="ECO:0000256" key="2">
    <source>
        <dbReference type="SAM" id="MobiDB-lite"/>
    </source>
</evidence>
<accession>A0A1I7U246</accession>
<feature type="coiled-coil region" evidence="1">
    <location>
        <begin position="57"/>
        <end position="91"/>
    </location>
</feature>
<dbReference type="Proteomes" id="UP000095282">
    <property type="component" value="Unplaced"/>
</dbReference>
<dbReference type="Gene3D" id="1.20.5.170">
    <property type="match status" value="1"/>
</dbReference>
<sequence length="127" mass="15476">MPTEETTVGRDTSKEETDRRDWNPISIEIRFDCRYFVKRAKNNEAARKSRKLRKERETNAKNENDLLKIQLADLRQQLKNKTDECNNVMKERDYYKTEVQRLQTQYDQQRHPFRDLTNQLKYDGNQF</sequence>
<dbReference type="GO" id="GO:0003700">
    <property type="term" value="F:DNA-binding transcription factor activity"/>
    <property type="evidence" value="ECO:0007669"/>
    <property type="project" value="InterPro"/>
</dbReference>
<keyword evidence="1" id="KW-0175">Coiled coil</keyword>
<keyword evidence="4" id="KW-1185">Reference proteome</keyword>
<dbReference type="AlphaFoldDB" id="A0A1I7U246"/>
<feature type="domain" description="BZIP" evidence="3">
    <location>
        <begin position="35"/>
        <end position="80"/>
    </location>
</feature>
<evidence type="ECO:0000259" key="3">
    <source>
        <dbReference type="Pfam" id="PF07716"/>
    </source>
</evidence>
<evidence type="ECO:0000256" key="1">
    <source>
        <dbReference type="SAM" id="Coils"/>
    </source>
</evidence>